<evidence type="ECO:0000256" key="6">
    <source>
        <dbReference type="ARBA" id="ARBA00022683"/>
    </source>
</evidence>
<keyword evidence="17" id="KW-1185">Reference proteome</keyword>
<evidence type="ECO:0000256" key="4">
    <source>
        <dbReference type="ARBA" id="ARBA00022597"/>
    </source>
</evidence>
<keyword evidence="8" id="KW-0418">Kinase</keyword>
<feature type="active site" description="Phosphocysteine intermediate; for EIIB activity" evidence="11">
    <location>
        <position position="454"/>
    </location>
</feature>
<feature type="transmembrane region" description="Helical" evidence="12">
    <location>
        <begin position="61"/>
        <end position="86"/>
    </location>
</feature>
<protein>
    <submittedName>
        <fullName evidence="16">PTS transporter subunit EIIC</fullName>
    </submittedName>
</protein>
<feature type="transmembrane region" description="Helical" evidence="12">
    <location>
        <begin position="378"/>
        <end position="400"/>
    </location>
</feature>
<keyword evidence="3" id="KW-1003">Cell membrane</keyword>
<dbReference type="InterPro" id="IPR011055">
    <property type="entry name" value="Dup_hybrid_motif"/>
</dbReference>
<keyword evidence="2" id="KW-0813">Transport</keyword>
<feature type="transmembrane region" description="Helical" evidence="12">
    <location>
        <begin position="124"/>
        <end position="141"/>
    </location>
</feature>
<dbReference type="PROSITE" id="PS01035">
    <property type="entry name" value="PTS_EIIB_TYPE_1_CYS"/>
    <property type="match status" value="1"/>
</dbReference>
<evidence type="ECO:0000256" key="8">
    <source>
        <dbReference type="ARBA" id="ARBA00022777"/>
    </source>
</evidence>
<dbReference type="PROSITE" id="PS00371">
    <property type="entry name" value="PTS_EIIA_TYPE_1_HIS"/>
    <property type="match status" value="1"/>
</dbReference>
<evidence type="ECO:0000259" key="15">
    <source>
        <dbReference type="PROSITE" id="PS51103"/>
    </source>
</evidence>
<dbReference type="PROSITE" id="PS51093">
    <property type="entry name" value="PTS_EIIA_TYPE_1"/>
    <property type="match status" value="1"/>
</dbReference>
<dbReference type="InterPro" id="IPR003352">
    <property type="entry name" value="PTS_EIIC"/>
</dbReference>
<keyword evidence="4" id="KW-0762">Sugar transport</keyword>
<dbReference type="InterPro" id="IPR001127">
    <property type="entry name" value="PTS_EIIA_1_perm"/>
</dbReference>
<evidence type="ECO:0000256" key="9">
    <source>
        <dbReference type="ARBA" id="ARBA00022989"/>
    </source>
</evidence>
<keyword evidence="7 12" id="KW-0812">Transmembrane</keyword>
<sequence length="692" mass="74284">MTKKNRLAATGQWFSQLGQAFMLPIAILPVAGLLLGLGGALTNDAAIAAFPVLNQVWLQDILKIMNFAGNAVFSNLALIFSIGLAVGLAKGDKGTAGLAGGVAYLVYTATISGLLQIFNSKNTIDTGVLGAIVIGSVVAYLHNHYRKIQLPQFLGFFGGSRFVPIISSIAAIFIGAIFYLIWPPIQGWLTAAGHAIAQMGSFGSFLYGFLLRLTGAVGLHHTIYPMFWYTALGGTAKVAGKTVVGAQNIFFAQLADPNFHGLFTYGTRFFAGRFATMMFGLPGAALAMYFCLPKANRKQDGGLYLSGGLTSFLTGITEPLEYSFLFVAPWLYVIHSFLDGCSFYFADIMNIRIGNSFSGGLIDYLLFGVLQGKDKTNWPNVLLIGIIWFCLYFVVFTFCIKKFHVNIPGMQETKATVDKENSSTTLTQDNLTTEAGQIITALGGRQNIKTISACATRLRIALNDNSKIDEEVFKTLGSPGILRVAGGVQAIFGAKADLYSQEINDLLSQPASASSAVSAAKDIKPVKPVNNSGEDGYSKCYFTAPVNGTFIPLEQVDDEVFSKKMMGEGYAIEPTSTTIYSPIKGQIISIFATKHALGIKTAAGLEVLLHLGIDTVDLNGKPFTIKVHEGDQVTTSTELAQMDLAQIKDAGKKATVIVAVTNSAEHLTKGRSLVKEQAEVAAQSKVYEVLLK</sequence>
<feature type="domain" description="PTS EIIB type-1" evidence="14">
    <location>
        <begin position="432"/>
        <end position="513"/>
    </location>
</feature>
<dbReference type="PANTHER" id="PTHR30009:SF24">
    <property type="entry name" value="PTS SYSTEM, IIBC COMPONENT"/>
    <property type="match status" value="1"/>
</dbReference>
<reference evidence="16 17" key="1">
    <citation type="submission" date="2020-01" db="EMBL/GenBank/DDBJ databases">
        <title>Vast differences in strain-level diversity in the gut microbiota of two closely related honey bee species.</title>
        <authorList>
            <person name="Ellegaard K.M."/>
            <person name="Suenami S."/>
            <person name="Miyazaki R."/>
            <person name="Engel P."/>
        </authorList>
    </citation>
    <scope>NUCLEOTIDE SEQUENCE [LARGE SCALE GENOMIC DNA]</scope>
    <source>
        <strain evidence="16 17">ESL0416</strain>
    </source>
</reference>
<feature type="domain" description="PTS EIIC type-1" evidence="15">
    <location>
        <begin position="8"/>
        <end position="412"/>
    </location>
</feature>
<evidence type="ECO:0000256" key="5">
    <source>
        <dbReference type="ARBA" id="ARBA00022679"/>
    </source>
</evidence>
<evidence type="ECO:0000259" key="14">
    <source>
        <dbReference type="PROSITE" id="PS51098"/>
    </source>
</evidence>
<feature type="transmembrane region" description="Helical" evidence="12">
    <location>
        <begin position="188"/>
        <end position="214"/>
    </location>
</feature>
<evidence type="ECO:0000256" key="7">
    <source>
        <dbReference type="ARBA" id="ARBA00022692"/>
    </source>
</evidence>
<gene>
    <name evidence="16" type="ORF">GYM71_03325</name>
</gene>
<keyword evidence="10 12" id="KW-0472">Membrane</keyword>
<evidence type="ECO:0000256" key="1">
    <source>
        <dbReference type="ARBA" id="ARBA00004651"/>
    </source>
</evidence>
<evidence type="ECO:0000256" key="3">
    <source>
        <dbReference type="ARBA" id="ARBA00022475"/>
    </source>
</evidence>
<dbReference type="InterPro" id="IPR001996">
    <property type="entry name" value="PTS_IIB_1"/>
</dbReference>
<feature type="transmembrane region" description="Helical" evidence="12">
    <location>
        <begin position="270"/>
        <end position="290"/>
    </location>
</feature>
<dbReference type="InterPro" id="IPR050429">
    <property type="entry name" value="PTS_Glucose_EIICBA"/>
</dbReference>
<feature type="transmembrane region" description="Helical" evidence="12">
    <location>
        <begin position="162"/>
        <end position="182"/>
    </location>
</feature>
<evidence type="ECO:0000259" key="13">
    <source>
        <dbReference type="PROSITE" id="PS51093"/>
    </source>
</evidence>
<dbReference type="EMBL" id="CP048268">
    <property type="protein sequence ID" value="QYN52486.1"/>
    <property type="molecule type" value="Genomic_DNA"/>
</dbReference>
<proteinExistence type="predicted"/>
<accession>A0ABX8WBE2</accession>
<dbReference type="InterPro" id="IPR018113">
    <property type="entry name" value="PTrfase_EIIB_Cys"/>
</dbReference>
<feature type="transmembrane region" description="Helical" evidence="12">
    <location>
        <begin position="353"/>
        <end position="372"/>
    </location>
</feature>
<feature type="transmembrane region" description="Helical" evidence="12">
    <location>
        <begin position="21"/>
        <end position="41"/>
    </location>
</feature>
<feature type="transmembrane region" description="Helical" evidence="12">
    <location>
        <begin position="226"/>
        <end position="250"/>
    </location>
</feature>
<dbReference type="InterPro" id="IPR036878">
    <property type="entry name" value="Glu_permease_IIB"/>
</dbReference>
<dbReference type="InterPro" id="IPR013013">
    <property type="entry name" value="PTS_EIIC_1"/>
</dbReference>
<feature type="transmembrane region" description="Helical" evidence="12">
    <location>
        <begin position="98"/>
        <end position="118"/>
    </location>
</feature>
<evidence type="ECO:0000256" key="10">
    <source>
        <dbReference type="ARBA" id="ARBA00023136"/>
    </source>
</evidence>
<evidence type="ECO:0000256" key="2">
    <source>
        <dbReference type="ARBA" id="ARBA00022448"/>
    </source>
</evidence>
<keyword evidence="6" id="KW-0598">Phosphotransferase system</keyword>
<dbReference type="Gene3D" id="3.30.1360.60">
    <property type="entry name" value="Glucose permease domain IIB"/>
    <property type="match status" value="1"/>
</dbReference>
<dbReference type="Gene3D" id="2.70.70.10">
    <property type="entry name" value="Glucose Permease (Domain IIA)"/>
    <property type="match status" value="1"/>
</dbReference>
<dbReference type="PROSITE" id="PS51103">
    <property type="entry name" value="PTS_EIIC_TYPE_1"/>
    <property type="match status" value="1"/>
</dbReference>
<evidence type="ECO:0000313" key="17">
    <source>
        <dbReference type="Proteomes" id="UP000826550"/>
    </source>
</evidence>
<evidence type="ECO:0000256" key="11">
    <source>
        <dbReference type="PROSITE-ProRule" id="PRU00421"/>
    </source>
</evidence>
<name>A0ABX8WBE2_9LACO</name>
<dbReference type="NCBIfam" id="TIGR00830">
    <property type="entry name" value="PTBA"/>
    <property type="match status" value="1"/>
</dbReference>
<dbReference type="Proteomes" id="UP000826550">
    <property type="component" value="Chromosome"/>
</dbReference>
<dbReference type="CDD" id="cd00212">
    <property type="entry name" value="PTS_IIB_glc"/>
    <property type="match status" value="1"/>
</dbReference>
<dbReference type="Pfam" id="PF00358">
    <property type="entry name" value="PTS_EIIA_1"/>
    <property type="match status" value="1"/>
</dbReference>
<keyword evidence="9 12" id="KW-1133">Transmembrane helix</keyword>
<evidence type="ECO:0000313" key="16">
    <source>
        <dbReference type="EMBL" id="QYN52486.1"/>
    </source>
</evidence>
<evidence type="ECO:0000256" key="12">
    <source>
        <dbReference type="SAM" id="Phobius"/>
    </source>
</evidence>
<feature type="domain" description="PTS EIIA type-1" evidence="13">
    <location>
        <begin position="558"/>
        <end position="662"/>
    </location>
</feature>
<dbReference type="PANTHER" id="PTHR30009">
    <property type="entry name" value="CYTOCHROME C-TYPE SYNTHESIS PROTEIN AND PTS TRANSMEMBRANE COMPONENT"/>
    <property type="match status" value="1"/>
</dbReference>
<dbReference type="Pfam" id="PF02378">
    <property type="entry name" value="PTS_EIIC"/>
    <property type="match status" value="1"/>
</dbReference>
<dbReference type="NCBIfam" id="TIGR00826">
    <property type="entry name" value="EIIB_glc"/>
    <property type="match status" value="1"/>
</dbReference>
<dbReference type="PROSITE" id="PS51098">
    <property type="entry name" value="PTS_EIIB_TYPE_1"/>
    <property type="match status" value="1"/>
</dbReference>
<dbReference type="Pfam" id="PF00367">
    <property type="entry name" value="PTS_EIIB"/>
    <property type="match status" value="1"/>
</dbReference>
<dbReference type="SUPFAM" id="SSF51261">
    <property type="entry name" value="Duplicated hybrid motif"/>
    <property type="match status" value="1"/>
</dbReference>
<dbReference type="RefSeq" id="WP_220220907.1">
    <property type="nucleotide sequence ID" value="NZ_CP048268.1"/>
</dbReference>
<dbReference type="SUPFAM" id="SSF55604">
    <property type="entry name" value="Glucose permease domain IIB"/>
    <property type="match status" value="1"/>
</dbReference>
<comment type="subcellular location">
    <subcellularLocation>
        <location evidence="1">Cell membrane</location>
        <topology evidence="1">Multi-pass membrane protein</topology>
    </subcellularLocation>
</comment>
<organism evidence="16 17">
    <name type="scientific">Lactobacillus panisapium</name>
    <dbReference type="NCBI Taxonomy" id="2012495"/>
    <lineage>
        <taxon>Bacteria</taxon>
        <taxon>Bacillati</taxon>
        <taxon>Bacillota</taxon>
        <taxon>Bacilli</taxon>
        <taxon>Lactobacillales</taxon>
        <taxon>Lactobacillaceae</taxon>
        <taxon>Lactobacillus</taxon>
    </lineage>
</organism>
<keyword evidence="5" id="KW-0808">Transferase</keyword>